<reference evidence="2 3" key="1">
    <citation type="journal article" date="2021" name="Plant Biotechnol. J.">
        <title>Multi-omics assisted identification of the key and species-specific regulatory components of drought-tolerant mechanisms in Gossypium stocksii.</title>
        <authorList>
            <person name="Yu D."/>
            <person name="Ke L."/>
            <person name="Zhang D."/>
            <person name="Wu Y."/>
            <person name="Sun Y."/>
            <person name="Mei J."/>
            <person name="Sun J."/>
            <person name="Sun Y."/>
        </authorList>
    </citation>
    <scope>NUCLEOTIDE SEQUENCE [LARGE SCALE GENOMIC DNA]</scope>
    <source>
        <strain evidence="3">cv. E1</strain>
        <tissue evidence="2">Leaf</tissue>
    </source>
</reference>
<name>A0A9D4A9L5_9ROSI</name>
<proteinExistence type="predicted"/>
<evidence type="ECO:0000313" key="3">
    <source>
        <dbReference type="Proteomes" id="UP000828251"/>
    </source>
</evidence>
<keyword evidence="1" id="KW-0732">Signal</keyword>
<keyword evidence="3" id="KW-1185">Reference proteome</keyword>
<comment type="caution">
    <text evidence="2">The sequence shown here is derived from an EMBL/GenBank/DDBJ whole genome shotgun (WGS) entry which is preliminary data.</text>
</comment>
<gene>
    <name evidence="2" type="ORF">J1N35_014307</name>
</gene>
<evidence type="ECO:0000256" key="1">
    <source>
        <dbReference type="SAM" id="SignalP"/>
    </source>
</evidence>
<sequence>MTRAILVIALWTSSCTHCVGSRISPTTPPILLCHTKQLWNCSSSGSLSKIQPAQGVDLSVPSMLQAWLYILDSELAHVLLGCIREPPLYFYHICNLCPRNWTIISSSLANSLITDARSSPHSKSEGMDISSLLRGTQGQGKAIVALLSNLTTRKKAISTKGT</sequence>
<dbReference type="AlphaFoldDB" id="A0A9D4A9L5"/>
<evidence type="ECO:0008006" key="4">
    <source>
        <dbReference type="Google" id="ProtNLM"/>
    </source>
</evidence>
<feature type="chain" id="PRO_5039720189" description="Secreted protein" evidence="1">
    <location>
        <begin position="21"/>
        <end position="162"/>
    </location>
</feature>
<dbReference type="EMBL" id="JAIQCV010000005">
    <property type="protein sequence ID" value="KAH1097386.1"/>
    <property type="molecule type" value="Genomic_DNA"/>
</dbReference>
<evidence type="ECO:0000313" key="2">
    <source>
        <dbReference type="EMBL" id="KAH1097386.1"/>
    </source>
</evidence>
<feature type="signal peptide" evidence="1">
    <location>
        <begin position="1"/>
        <end position="20"/>
    </location>
</feature>
<dbReference type="Proteomes" id="UP000828251">
    <property type="component" value="Unassembled WGS sequence"/>
</dbReference>
<organism evidence="2 3">
    <name type="scientific">Gossypium stocksii</name>
    <dbReference type="NCBI Taxonomy" id="47602"/>
    <lineage>
        <taxon>Eukaryota</taxon>
        <taxon>Viridiplantae</taxon>
        <taxon>Streptophyta</taxon>
        <taxon>Embryophyta</taxon>
        <taxon>Tracheophyta</taxon>
        <taxon>Spermatophyta</taxon>
        <taxon>Magnoliopsida</taxon>
        <taxon>eudicotyledons</taxon>
        <taxon>Gunneridae</taxon>
        <taxon>Pentapetalae</taxon>
        <taxon>rosids</taxon>
        <taxon>malvids</taxon>
        <taxon>Malvales</taxon>
        <taxon>Malvaceae</taxon>
        <taxon>Malvoideae</taxon>
        <taxon>Gossypium</taxon>
    </lineage>
</organism>
<accession>A0A9D4A9L5</accession>
<dbReference type="PROSITE" id="PS51257">
    <property type="entry name" value="PROKAR_LIPOPROTEIN"/>
    <property type="match status" value="1"/>
</dbReference>
<protein>
    <recommendedName>
        <fullName evidence="4">Secreted protein</fullName>
    </recommendedName>
</protein>